<dbReference type="Proteomes" id="UP001187192">
    <property type="component" value="Unassembled WGS sequence"/>
</dbReference>
<evidence type="ECO:0000313" key="3">
    <source>
        <dbReference type="Proteomes" id="UP001187192"/>
    </source>
</evidence>
<dbReference type="InterPro" id="IPR001128">
    <property type="entry name" value="Cyt_P450"/>
</dbReference>
<dbReference type="PANTHER" id="PTHR47950:SF48">
    <property type="entry name" value="CYTOCHROME P450 FAMILY PROTEIN, EXPRESSED"/>
    <property type="match status" value="1"/>
</dbReference>
<dbReference type="SUPFAM" id="SSF48264">
    <property type="entry name" value="Cytochrome P450"/>
    <property type="match status" value="1"/>
</dbReference>
<dbReference type="Pfam" id="PF00067">
    <property type="entry name" value="p450"/>
    <property type="match status" value="1"/>
</dbReference>
<dbReference type="InterPro" id="IPR036396">
    <property type="entry name" value="Cyt_P450_sf"/>
</dbReference>
<dbReference type="PANTHER" id="PTHR47950">
    <property type="entry name" value="CYTOCHROME P450, FAMILY 76, SUBFAMILY C, POLYPEPTIDE 5-RELATED"/>
    <property type="match status" value="1"/>
</dbReference>
<protein>
    <recommendedName>
        <fullName evidence="4">Cytochrome P450</fullName>
    </recommendedName>
</protein>
<dbReference type="AlphaFoldDB" id="A0AA88AN66"/>
<dbReference type="InterPro" id="IPR002401">
    <property type="entry name" value="Cyt_P450_E_grp-I"/>
</dbReference>
<name>A0AA88AN66_FICCA</name>
<evidence type="ECO:0000313" key="2">
    <source>
        <dbReference type="EMBL" id="GMN49183.1"/>
    </source>
</evidence>
<organism evidence="2 3">
    <name type="scientific">Ficus carica</name>
    <name type="common">Common fig</name>
    <dbReference type="NCBI Taxonomy" id="3494"/>
    <lineage>
        <taxon>Eukaryota</taxon>
        <taxon>Viridiplantae</taxon>
        <taxon>Streptophyta</taxon>
        <taxon>Embryophyta</taxon>
        <taxon>Tracheophyta</taxon>
        <taxon>Spermatophyta</taxon>
        <taxon>Magnoliopsida</taxon>
        <taxon>eudicotyledons</taxon>
        <taxon>Gunneridae</taxon>
        <taxon>Pentapetalae</taxon>
        <taxon>rosids</taxon>
        <taxon>fabids</taxon>
        <taxon>Rosales</taxon>
        <taxon>Moraceae</taxon>
        <taxon>Ficeae</taxon>
        <taxon>Ficus</taxon>
    </lineage>
</organism>
<proteinExistence type="inferred from homology"/>
<evidence type="ECO:0000256" key="1">
    <source>
        <dbReference type="ARBA" id="ARBA00010617"/>
    </source>
</evidence>
<dbReference type="GO" id="GO:0004497">
    <property type="term" value="F:monooxygenase activity"/>
    <property type="evidence" value="ECO:0007669"/>
    <property type="project" value="InterPro"/>
</dbReference>
<dbReference type="EMBL" id="BTGU01000030">
    <property type="protein sequence ID" value="GMN49183.1"/>
    <property type="molecule type" value="Genomic_DNA"/>
</dbReference>
<gene>
    <name evidence="2" type="ORF">TIFTF001_018347</name>
</gene>
<accession>A0AA88AN66</accession>
<sequence>MDIFTCLVCLVPILICISVQTFRFFATNPRSKRLPPGPKPLPLVGNLLELGDKPHKSLARLSKSYGPLMCLKLGHVTAIVVASSTMAKEVIQTHSQSFSDRMIPEVIRACEHSQFSLPWLPVVSPLWRNLRRICNFHLLSAKVLDANMNLRHNKVQELLHDVHKSVQTGEAVEIGRTAFTASMNMLSTTFFSVDLANPDSDAARELKVTVSSMMEDLGKPNLADYFPFLRKFDPQGIKRRTTIYFRKMFYLFDNIIDQRLRIRGLSGFEKNNDILDTLIDMMVIGEEKREDDQLDKTTVEHLLLDIFSAGTETTSSMLEWSMAELLKAPEIMLKAKAELEQVIGKGNQVKESDITQLPYLQAIVKEIFRLHPTVPLLLPRKAGADVELEDGVEPETVDMEDKFGLTLQMAQPLKAIPRPLAQATQYLPQ</sequence>
<dbReference type="PRINTS" id="PR00385">
    <property type="entry name" value="P450"/>
</dbReference>
<dbReference type="GO" id="GO:0020037">
    <property type="term" value="F:heme binding"/>
    <property type="evidence" value="ECO:0007669"/>
    <property type="project" value="InterPro"/>
</dbReference>
<dbReference type="PRINTS" id="PR00463">
    <property type="entry name" value="EP450I"/>
</dbReference>
<evidence type="ECO:0008006" key="4">
    <source>
        <dbReference type="Google" id="ProtNLM"/>
    </source>
</evidence>
<dbReference type="Gene3D" id="1.10.630.10">
    <property type="entry name" value="Cytochrome P450"/>
    <property type="match status" value="1"/>
</dbReference>
<keyword evidence="3" id="KW-1185">Reference proteome</keyword>
<dbReference type="GO" id="GO:0016705">
    <property type="term" value="F:oxidoreductase activity, acting on paired donors, with incorporation or reduction of molecular oxygen"/>
    <property type="evidence" value="ECO:0007669"/>
    <property type="project" value="InterPro"/>
</dbReference>
<reference evidence="2" key="1">
    <citation type="submission" date="2023-07" db="EMBL/GenBank/DDBJ databases">
        <title>draft genome sequence of fig (Ficus carica).</title>
        <authorList>
            <person name="Takahashi T."/>
            <person name="Nishimura K."/>
        </authorList>
    </citation>
    <scope>NUCLEOTIDE SEQUENCE</scope>
</reference>
<dbReference type="GO" id="GO:0005506">
    <property type="term" value="F:iron ion binding"/>
    <property type="evidence" value="ECO:0007669"/>
    <property type="project" value="InterPro"/>
</dbReference>
<comment type="caution">
    <text evidence="2">The sequence shown here is derived from an EMBL/GenBank/DDBJ whole genome shotgun (WGS) entry which is preliminary data.</text>
</comment>
<comment type="similarity">
    <text evidence="1">Belongs to the cytochrome P450 family.</text>
</comment>